<keyword evidence="4" id="KW-0238">DNA-binding</keyword>
<evidence type="ECO:0000259" key="3">
    <source>
        <dbReference type="PROSITE" id="PS50930"/>
    </source>
</evidence>
<keyword evidence="1" id="KW-0597">Phosphoprotein</keyword>
<feature type="modified residue" description="4-aspartylphosphate" evidence="1">
    <location>
        <position position="55"/>
    </location>
</feature>
<dbReference type="PROSITE" id="PS50930">
    <property type="entry name" value="HTH_LYTTR"/>
    <property type="match status" value="1"/>
</dbReference>
<dbReference type="Pfam" id="PF04397">
    <property type="entry name" value="LytTR"/>
    <property type="match status" value="1"/>
</dbReference>
<dbReference type="Gene3D" id="3.40.50.2300">
    <property type="match status" value="1"/>
</dbReference>
<accession>A0ABY3YIL5</accession>
<name>A0ABY3YIL5_9FLAO</name>
<dbReference type="SMART" id="SM00448">
    <property type="entry name" value="REC"/>
    <property type="match status" value="1"/>
</dbReference>
<sequence>MIKAIIIEDEFNAMNSLEKLIKYTQKDIDIIAKIDNVSEAIKQLPELAPSLVFLDIELQGGNAFEILDTLETIDFKIIFTTAYDEFAIKAIKFDTVDYLLKPIDVDELSECVDRFRKVYKKEQKYREAVHKISEFDKKQQRKTLLLKTTDQQYLLNIDEIIRCQSDGSYTTFYTQDNKIMSSRNLKYYEGILSSHSFVRVHQSHLVNMNHIESVGNNSRVRLKDGNEIPVSIRKRPLLKQFLEQQ</sequence>
<evidence type="ECO:0000259" key="2">
    <source>
        <dbReference type="PROSITE" id="PS50110"/>
    </source>
</evidence>
<protein>
    <submittedName>
        <fullName evidence="4">LytTR family DNA-binding domain-containing protein</fullName>
    </submittedName>
</protein>
<dbReference type="RefSeq" id="WP_242936118.1">
    <property type="nucleotide sequence ID" value="NZ_CP094326.1"/>
</dbReference>
<gene>
    <name evidence="4" type="ORF">MQE36_11495</name>
</gene>
<dbReference type="InterPro" id="IPR007492">
    <property type="entry name" value="LytTR_DNA-bd_dom"/>
</dbReference>
<dbReference type="PANTHER" id="PTHR37299:SF1">
    <property type="entry name" value="STAGE 0 SPORULATION PROTEIN A HOMOLOG"/>
    <property type="match status" value="1"/>
</dbReference>
<evidence type="ECO:0000313" key="5">
    <source>
        <dbReference type="Proteomes" id="UP000829476"/>
    </source>
</evidence>
<dbReference type="EMBL" id="CP094326">
    <property type="protein sequence ID" value="UNY97707.1"/>
    <property type="molecule type" value="Genomic_DNA"/>
</dbReference>
<feature type="domain" description="Response regulatory" evidence="2">
    <location>
        <begin position="3"/>
        <end position="116"/>
    </location>
</feature>
<dbReference type="InterPro" id="IPR046947">
    <property type="entry name" value="LytR-like"/>
</dbReference>
<organism evidence="4 5">
    <name type="scientific">Zhouia spongiae</name>
    <dbReference type="NCBI Taxonomy" id="2202721"/>
    <lineage>
        <taxon>Bacteria</taxon>
        <taxon>Pseudomonadati</taxon>
        <taxon>Bacteroidota</taxon>
        <taxon>Flavobacteriia</taxon>
        <taxon>Flavobacteriales</taxon>
        <taxon>Flavobacteriaceae</taxon>
        <taxon>Zhouia</taxon>
    </lineage>
</organism>
<dbReference type="InterPro" id="IPR011006">
    <property type="entry name" value="CheY-like_superfamily"/>
</dbReference>
<evidence type="ECO:0000313" key="4">
    <source>
        <dbReference type="EMBL" id="UNY97707.1"/>
    </source>
</evidence>
<dbReference type="PROSITE" id="PS50110">
    <property type="entry name" value="RESPONSE_REGULATORY"/>
    <property type="match status" value="1"/>
</dbReference>
<dbReference type="SUPFAM" id="SSF52172">
    <property type="entry name" value="CheY-like"/>
    <property type="match status" value="1"/>
</dbReference>
<dbReference type="Proteomes" id="UP000829476">
    <property type="component" value="Chromosome"/>
</dbReference>
<dbReference type="InterPro" id="IPR001789">
    <property type="entry name" value="Sig_transdc_resp-reg_receiver"/>
</dbReference>
<dbReference type="SMART" id="SM00850">
    <property type="entry name" value="LytTR"/>
    <property type="match status" value="1"/>
</dbReference>
<dbReference type="PANTHER" id="PTHR37299">
    <property type="entry name" value="TRANSCRIPTIONAL REGULATOR-RELATED"/>
    <property type="match status" value="1"/>
</dbReference>
<dbReference type="GO" id="GO:0003677">
    <property type="term" value="F:DNA binding"/>
    <property type="evidence" value="ECO:0007669"/>
    <property type="project" value="UniProtKB-KW"/>
</dbReference>
<keyword evidence="5" id="KW-1185">Reference proteome</keyword>
<dbReference type="Gene3D" id="2.40.50.1020">
    <property type="entry name" value="LytTr DNA-binding domain"/>
    <property type="match status" value="1"/>
</dbReference>
<dbReference type="Pfam" id="PF00072">
    <property type="entry name" value="Response_reg"/>
    <property type="match status" value="1"/>
</dbReference>
<feature type="domain" description="HTH LytTR-type" evidence="3">
    <location>
        <begin position="144"/>
        <end position="244"/>
    </location>
</feature>
<evidence type="ECO:0000256" key="1">
    <source>
        <dbReference type="PROSITE-ProRule" id="PRU00169"/>
    </source>
</evidence>
<proteinExistence type="predicted"/>
<reference evidence="4 5" key="1">
    <citation type="journal article" date="2018" name="Int. J. Syst. Evol. Microbiol.">
        <title>Zhouia spongiae sp. nov., isolated from a marine sponge.</title>
        <authorList>
            <person name="Zhuang L."/>
            <person name="Lin B."/>
            <person name="Qin F."/>
            <person name="Luo L."/>
        </authorList>
    </citation>
    <scope>NUCLEOTIDE SEQUENCE [LARGE SCALE GENOMIC DNA]</scope>
    <source>
        <strain evidence="4 5">HN-Y44</strain>
    </source>
</reference>